<feature type="compositionally biased region" description="Polar residues" evidence="4">
    <location>
        <begin position="136"/>
        <end position="155"/>
    </location>
</feature>
<dbReference type="EMBL" id="ML119052">
    <property type="protein sequence ID" value="ROT40504.1"/>
    <property type="molecule type" value="Genomic_DNA"/>
</dbReference>
<dbReference type="InterPro" id="IPR036910">
    <property type="entry name" value="HMG_box_dom_sf"/>
</dbReference>
<dbReference type="STRING" id="1314773.A0A3N2Q166"/>
<keyword evidence="7" id="KW-1185">Reference proteome</keyword>
<evidence type="ECO:0000256" key="3">
    <source>
        <dbReference type="PROSITE-ProRule" id="PRU00267"/>
    </source>
</evidence>
<dbReference type="Pfam" id="PF24245">
    <property type="entry name" value="INO80F"/>
    <property type="match status" value="1"/>
</dbReference>
<feature type="compositionally biased region" description="Basic and acidic residues" evidence="4">
    <location>
        <begin position="265"/>
        <end position="292"/>
    </location>
</feature>
<dbReference type="SUPFAM" id="SSF47095">
    <property type="entry name" value="HMG-box"/>
    <property type="match status" value="1"/>
</dbReference>
<keyword evidence="3" id="KW-0238">DNA-binding</keyword>
<feature type="region of interest" description="Disordered" evidence="4">
    <location>
        <begin position="80"/>
        <end position="371"/>
    </location>
</feature>
<feature type="compositionally biased region" description="Basic and acidic residues" evidence="4">
    <location>
        <begin position="216"/>
        <end position="254"/>
    </location>
</feature>
<feature type="compositionally biased region" description="Acidic residues" evidence="4">
    <location>
        <begin position="337"/>
        <end position="357"/>
    </location>
</feature>
<feature type="DNA-binding region" description="HMG box" evidence="3">
    <location>
        <begin position="175"/>
        <end position="251"/>
    </location>
</feature>
<dbReference type="GeneID" id="39584309"/>
<protein>
    <recommendedName>
        <fullName evidence="5">HMG box domain-containing protein</fullName>
    </recommendedName>
</protein>
<dbReference type="Proteomes" id="UP000272025">
    <property type="component" value="Unassembled WGS sequence"/>
</dbReference>
<proteinExistence type="predicted"/>
<feature type="region of interest" description="Disordered" evidence="4">
    <location>
        <begin position="1"/>
        <end position="33"/>
    </location>
</feature>
<evidence type="ECO:0000259" key="5">
    <source>
        <dbReference type="PROSITE" id="PS50118"/>
    </source>
</evidence>
<keyword evidence="2 3" id="KW-0539">Nucleus</keyword>
<dbReference type="OrthoDB" id="10070927at2759"/>
<evidence type="ECO:0000313" key="6">
    <source>
        <dbReference type="EMBL" id="ROT40504.1"/>
    </source>
</evidence>
<dbReference type="PROSITE" id="PS50118">
    <property type="entry name" value="HMG_BOX_2"/>
    <property type="match status" value="1"/>
</dbReference>
<accession>A0A3N2Q166</accession>
<dbReference type="Gene3D" id="1.10.30.10">
    <property type="entry name" value="High mobility group box domain"/>
    <property type="match status" value="1"/>
</dbReference>
<name>A0A3N2Q166_SODAK</name>
<dbReference type="GO" id="GO:0005634">
    <property type="term" value="C:nucleus"/>
    <property type="evidence" value="ECO:0007669"/>
    <property type="project" value="UniProtKB-SubCell"/>
</dbReference>
<feature type="compositionally biased region" description="Basic and acidic residues" evidence="4">
    <location>
        <begin position="300"/>
        <end position="323"/>
    </location>
</feature>
<comment type="subcellular location">
    <subcellularLocation>
        <location evidence="1">Nucleus</location>
    </subcellularLocation>
</comment>
<dbReference type="InterPro" id="IPR056513">
    <property type="entry name" value="INO80F"/>
</dbReference>
<gene>
    <name evidence="6" type="ORF">SODALDRAFT_97585</name>
</gene>
<reference evidence="6 7" key="1">
    <citation type="journal article" date="2018" name="Mol. Ecol.">
        <title>The obligate alkalophilic soda-lake fungus Sodiomyces alkalinus has shifted to a protein diet.</title>
        <authorList>
            <person name="Grum-Grzhimaylo A.A."/>
            <person name="Falkoski D.L."/>
            <person name="van den Heuvel J."/>
            <person name="Valero-Jimenez C.A."/>
            <person name="Min B."/>
            <person name="Choi I.G."/>
            <person name="Lipzen A."/>
            <person name="Daum C.G."/>
            <person name="Aanen D.K."/>
            <person name="Tsang A."/>
            <person name="Henrissat B."/>
            <person name="Bilanenko E.N."/>
            <person name="de Vries R.P."/>
            <person name="van Kan J.A.L."/>
            <person name="Grigoriev I.V."/>
            <person name="Debets A.J.M."/>
        </authorList>
    </citation>
    <scope>NUCLEOTIDE SEQUENCE [LARGE SCALE GENOMIC DNA]</scope>
    <source>
        <strain evidence="6 7">F11</strain>
    </source>
</reference>
<feature type="compositionally biased region" description="Basic and acidic residues" evidence="4">
    <location>
        <begin position="358"/>
        <end position="371"/>
    </location>
</feature>
<dbReference type="InterPro" id="IPR009071">
    <property type="entry name" value="HMG_box_dom"/>
</dbReference>
<evidence type="ECO:0000256" key="2">
    <source>
        <dbReference type="ARBA" id="ARBA00023242"/>
    </source>
</evidence>
<feature type="compositionally biased region" description="Basic and acidic residues" evidence="4">
    <location>
        <begin position="187"/>
        <end position="208"/>
    </location>
</feature>
<evidence type="ECO:0000256" key="4">
    <source>
        <dbReference type="SAM" id="MobiDB-lite"/>
    </source>
</evidence>
<sequence length="371" mass="40629">MPPKKVVKPKEKKPQADPDIDLTGIPPPLPPSVEEAYRRKCIQLKQRINEVEEENDATRLRLARRKRQIEKARVERAFLLEQLSRRTSTNVEDSEGSPSPPPTPKEKPLRTKRGHRKTSLLPSADDAAKAGDASPFISQNLATLSPTSETFSQTVADSSAAPASRRATNGLPKAPKQPPSAFEMYCEEARPAMLKKRDEKDENEKGGEAELSVDEELARNWDDLPESEKKPFETRHDEAMAQYKKDKEAHDAAKKKTKKAPAPAQEEKDEHEGDAEAERASDGGNNDKKDVKSPAAAPEETMKDVEDDVKTGEGPDAAADKAKSGSAADDNATPAAQDEDVEMTMDDNDGEGEGEGEGETKDKPSGENEEE</sequence>
<evidence type="ECO:0000313" key="7">
    <source>
        <dbReference type="Proteomes" id="UP000272025"/>
    </source>
</evidence>
<dbReference type="GO" id="GO:0003677">
    <property type="term" value="F:DNA binding"/>
    <property type="evidence" value="ECO:0007669"/>
    <property type="project" value="UniProtKB-UniRule"/>
</dbReference>
<evidence type="ECO:0000256" key="1">
    <source>
        <dbReference type="ARBA" id="ARBA00004123"/>
    </source>
</evidence>
<dbReference type="RefSeq" id="XP_028468310.1">
    <property type="nucleotide sequence ID" value="XM_028615832.1"/>
</dbReference>
<organism evidence="6 7">
    <name type="scientific">Sodiomyces alkalinus (strain CBS 110278 / VKM F-3762 / F11)</name>
    <name type="common">Alkaliphilic filamentous fungus</name>
    <dbReference type="NCBI Taxonomy" id="1314773"/>
    <lineage>
        <taxon>Eukaryota</taxon>
        <taxon>Fungi</taxon>
        <taxon>Dikarya</taxon>
        <taxon>Ascomycota</taxon>
        <taxon>Pezizomycotina</taxon>
        <taxon>Sordariomycetes</taxon>
        <taxon>Hypocreomycetidae</taxon>
        <taxon>Glomerellales</taxon>
        <taxon>Plectosphaerellaceae</taxon>
        <taxon>Sodiomyces</taxon>
    </lineage>
</organism>
<dbReference type="Pfam" id="PF09011">
    <property type="entry name" value="HMG_box_2"/>
    <property type="match status" value="1"/>
</dbReference>
<feature type="domain" description="HMG box" evidence="5">
    <location>
        <begin position="175"/>
        <end position="251"/>
    </location>
</feature>
<feature type="compositionally biased region" description="Low complexity" evidence="4">
    <location>
        <begin position="156"/>
        <end position="167"/>
    </location>
</feature>
<dbReference type="AlphaFoldDB" id="A0A3N2Q166"/>